<gene>
    <name evidence="2" type="ORF">CEPID_12420</name>
</gene>
<accession>A0A0G3GSZ9</accession>
<dbReference type="GO" id="GO:0006644">
    <property type="term" value="P:phospholipid metabolic process"/>
    <property type="evidence" value="ECO:0007669"/>
    <property type="project" value="InterPro"/>
</dbReference>
<feature type="chain" id="PRO_5005184493" description="Phospholipase A2" evidence="1">
    <location>
        <begin position="20"/>
        <end position="223"/>
    </location>
</feature>
<keyword evidence="3" id="KW-1185">Reference proteome</keyword>
<evidence type="ECO:0000313" key="3">
    <source>
        <dbReference type="Proteomes" id="UP000035368"/>
    </source>
</evidence>
<feature type="signal peptide" evidence="1">
    <location>
        <begin position="1"/>
        <end position="19"/>
    </location>
</feature>
<dbReference type="SUPFAM" id="SSF48619">
    <property type="entry name" value="Phospholipase A2, PLA2"/>
    <property type="match status" value="1"/>
</dbReference>
<dbReference type="GO" id="GO:0050482">
    <property type="term" value="P:arachidonate secretion"/>
    <property type="evidence" value="ECO:0007669"/>
    <property type="project" value="InterPro"/>
</dbReference>
<dbReference type="EMBL" id="CP011541">
    <property type="protein sequence ID" value="AKK04306.1"/>
    <property type="molecule type" value="Genomic_DNA"/>
</dbReference>
<evidence type="ECO:0000313" key="2">
    <source>
        <dbReference type="EMBL" id="AKK04306.1"/>
    </source>
</evidence>
<dbReference type="PATRIC" id="fig|1050174.4.peg.2507"/>
<dbReference type="GO" id="GO:0004623">
    <property type="term" value="F:phospholipase A2 activity"/>
    <property type="evidence" value="ECO:0007669"/>
    <property type="project" value="InterPro"/>
</dbReference>
<dbReference type="KEGG" id="cei:CEPID_12420"/>
<dbReference type="STRING" id="1050174.CEPID_12420"/>
<reference evidence="2 3" key="1">
    <citation type="submission" date="2015-05" db="EMBL/GenBank/DDBJ databases">
        <title>Complete genome sequence of Corynebacterium epidermidicanis DSM 45586, isolated from the skin of a dog suffering from pruritus.</title>
        <authorList>
            <person name="Ruckert C."/>
            <person name="Albersmeier A."/>
            <person name="Winkler A."/>
            <person name="Tauch A."/>
        </authorList>
    </citation>
    <scope>NUCLEOTIDE SEQUENCE [LARGE SCALE GENOMIC DNA]</scope>
    <source>
        <strain evidence="2 3">DSM 45586</strain>
    </source>
</reference>
<dbReference type="InterPro" id="IPR036444">
    <property type="entry name" value="PLipase_A2_dom_sf"/>
</dbReference>
<evidence type="ECO:0000256" key="1">
    <source>
        <dbReference type="SAM" id="SignalP"/>
    </source>
</evidence>
<organism evidence="2 3">
    <name type="scientific">Corynebacterium epidermidicanis</name>
    <dbReference type="NCBI Taxonomy" id="1050174"/>
    <lineage>
        <taxon>Bacteria</taxon>
        <taxon>Bacillati</taxon>
        <taxon>Actinomycetota</taxon>
        <taxon>Actinomycetes</taxon>
        <taxon>Mycobacteriales</taxon>
        <taxon>Corynebacteriaceae</taxon>
        <taxon>Corynebacterium</taxon>
    </lineage>
</organism>
<dbReference type="Gene3D" id="1.20.90.10">
    <property type="entry name" value="Phospholipase A2 domain"/>
    <property type="match status" value="1"/>
</dbReference>
<protein>
    <recommendedName>
        <fullName evidence="4">Phospholipase A2</fullName>
    </recommendedName>
</protein>
<proteinExistence type="predicted"/>
<sequence length="223" mass="23994">MALSAALAMSSAWVAPASALSSDDLLSSVGGYVGLSSDLHIPVLATTPHGQELVTVGSTPFLGPTIFAADRAATDYQLVLYQDMSLHLEPRNSMGGVVKLAEGFDADVPRESSTGGVDVPYGYYIDELHPNPGFHDYCTSAPNYFTTPGLNADFRGACARHDMCMEDSLVLGLGVAGCNLDLWDDMTRVCMNVYKDDENYREPCLETADVYFTAVTLANIKKF</sequence>
<evidence type="ECO:0008006" key="4">
    <source>
        <dbReference type="Google" id="ProtNLM"/>
    </source>
</evidence>
<dbReference type="Proteomes" id="UP000035368">
    <property type="component" value="Chromosome"/>
</dbReference>
<dbReference type="AlphaFoldDB" id="A0A0G3GSZ9"/>
<keyword evidence="1" id="KW-0732">Signal</keyword>
<name>A0A0G3GSZ9_9CORY</name>